<feature type="domain" description="C2 NT-type" evidence="2">
    <location>
        <begin position="3"/>
        <end position="148"/>
    </location>
</feature>
<organism evidence="3 4">
    <name type="scientific">Aspergillus steynii IBT 23096</name>
    <dbReference type="NCBI Taxonomy" id="1392250"/>
    <lineage>
        <taxon>Eukaryota</taxon>
        <taxon>Fungi</taxon>
        <taxon>Dikarya</taxon>
        <taxon>Ascomycota</taxon>
        <taxon>Pezizomycotina</taxon>
        <taxon>Eurotiomycetes</taxon>
        <taxon>Eurotiomycetidae</taxon>
        <taxon>Eurotiales</taxon>
        <taxon>Aspergillaceae</taxon>
        <taxon>Aspergillus</taxon>
        <taxon>Aspergillus subgen. Circumdati</taxon>
    </lineage>
</organism>
<dbReference type="Pfam" id="PF10358">
    <property type="entry name" value="NT-C2"/>
    <property type="match status" value="1"/>
</dbReference>
<dbReference type="PANTHER" id="PTHR21456:SF1">
    <property type="entry name" value="C2 NT-TYPE DOMAIN-CONTAINING PROTEIN"/>
    <property type="match status" value="1"/>
</dbReference>
<name>A0A2I2G1Q6_9EURO</name>
<dbReference type="AlphaFoldDB" id="A0A2I2G1Q6"/>
<sequence>MQAFVPKNRRPRFELVLRIIDLNNVPLVNGTAYVKWRLPSSSAAEHHGHTDKAVILDHRAYWNYEKTLPVRLTIDRNQTLHECEIHFEIIQEFEAGATGEARNILGRIRLNLSEYVEKSDDREGVTRRYLMQESKINSTLKIAIAMHQVEGDRNFTTPPLKSAMVFGGIAGVVSAEQGDPVDLGRMPSINVQSREAADMQDMYRRTLAASWNSRPDDLPADKLIEELFSGSISWSNDTHDTRSGKTAEHDTSTRDETGTRSNASNRLSPSFERRPRSSGSNQLRHDVRMPEYHSAMGHTRKSGSIEQNLYSTAKANAWRSRSNSDYELSEFDVREDLKSWEISSKDSQHSKLDEHYRRQFSRNRRTPTTNPRDKKRQLGKKLPISVTSLGEPGEVLVVEERNHRQFPAHVQDDGPADQDSLSLMLEDIDALENPTNEDSVTENIELLRRYKPRDRLSFDEWHDHRQEILKSFTNKQLSAYILEFVGDEEGEVLEHGKEASARWRPGISTFLEPADELDSNRIMRSQDNVKAKDLLVERILRDCWKLGIMGEAGQLDYKLSPPLLSLLARSTNFSFEVLASLHDAQIDLTHSLGLVRITGSQKACETLRDVVEDATAAIRQEDIQLYSQDAPRAQPSNRVLSPEFLSWVSTTYGVVFEEQASEPSKLFYLAENKQGAEDARRTLNLAIYDKTAPQAPFGTYLSASQPIECYDVNPEDNTTWWNREKRWFRWAMPPAQSAVAKVLEMPFFDNHETRLSGELLKILRQKSHPKVDQTDGDNVRETVSAAVGKCLFVRKSSPMEESISAKELGKLSAPRCFTTDIPRVTSILRRLPFRVADESIRNHRIQLVPSLKYANVFPDLDVEFTVRKEHGGVNPRTEVLLQSAKMVLSKGNVDYLLPENALDLRFTRTLTRELLEGPRGNYLLQNLQEVLEDAFAKARANQEDKPLPAFIDLSLPNDALRTSTENQDPSGQTAAEYMFLPVRDIQGTRITRYGYRDHELKYSYYESGPYYAHRTTDFFLDMDITEGLSDPPADQLMQGPEDFNSFYKAACELAFDGDKAWRAPV</sequence>
<reference evidence="3 4" key="1">
    <citation type="submission" date="2016-12" db="EMBL/GenBank/DDBJ databases">
        <title>The genomes of Aspergillus section Nigri reveals drivers in fungal speciation.</title>
        <authorList>
            <consortium name="DOE Joint Genome Institute"/>
            <person name="Vesth T.C."/>
            <person name="Nybo J."/>
            <person name="Theobald S."/>
            <person name="Brandl J."/>
            <person name="Frisvad J.C."/>
            <person name="Nielsen K.F."/>
            <person name="Lyhne E.K."/>
            <person name="Kogle M.E."/>
            <person name="Kuo A."/>
            <person name="Riley R."/>
            <person name="Clum A."/>
            <person name="Nolan M."/>
            <person name="Lipzen A."/>
            <person name="Salamov A."/>
            <person name="Henrissat B."/>
            <person name="Wiebenga A."/>
            <person name="De Vries R.P."/>
            <person name="Grigoriev I.V."/>
            <person name="Mortensen U.H."/>
            <person name="Andersen M.R."/>
            <person name="Baker S.E."/>
        </authorList>
    </citation>
    <scope>NUCLEOTIDE SEQUENCE [LARGE SCALE GENOMIC DNA]</scope>
    <source>
        <strain evidence="3 4">IBT 23096</strain>
    </source>
</reference>
<feature type="compositionally biased region" description="Basic and acidic residues" evidence="1">
    <location>
        <begin position="343"/>
        <end position="357"/>
    </location>
</feature>
<accession>A0A2I2G1Q6</accession>
<gene>
    <name evidence="3" type="ORF">P170DRAFT_387722</name>
</gene>
<keyword evidence="4" id="KW-1185">Reference proteome</keyword>
<dbReference type="OrthoDB" id="3365224at2759"/>
<dbReference type="GeneID" id="36553519"/>
<dbReference type="EMBL" id="MSFO01000006">
    <property type="protein sequence ID" value="PLB46793.1"/>
    <property type="molecule type" value="Genomic_DNA"/>
</dbReference>
<feature type="region of interest" description="Disordered" evidence="1">
    <location>
        <begin position="343"/>
        <end position="382"/>
    </location>
</feature>
<dbReference type="VEuPathDB" id="FungiDB:P170DRAFT_387722"/>
<evidence type="ECO:0000313" key="3">
    <source>
        <dbReference type="EMBL" id="PLB46793.1"/>
    </source>
</evidence>
<dbReference type="STRING" id="1392250.A0A2I2G1Q6"/>
<dbReference type="Proteomes" id="UP000234275">
    <property type="component" value="Unassembled WGS sequence"/>
</dbReference>
<dbReference type="InterPro" id="IPR039931">
    <property type="entry name" value="EEIG1/2-like"/>
</dbReference>
<dbReference type="PANTHER" id="PTHR21456">
    <property type="entry name" value="FAMILY WITH SEQUENCE SIMILARITY 102"/>
    <property type="match status" value="1"/>
</dbReference>
<feature type="compositionally biased region" description="Basic and acidic residues" evidence="1">
    <location>
        <begin position="237"/>
        <end position="258"/>
    </location>
</feature>
<dbReference type="Pfam" id="PF20778">
    <property type="entry name" value="SLS1_C"/>
    <property type="match status" value="1"/>
</dbReference>
<dbReference type="InterPro" id="IPR019448">
    <property type="entry name" value="NT-C2"/>
</dbReference>
<proteinExistence type="predicted"/>
<dbReference type="RefSeq" id="XP_024702095.1">
    <property type="nucleotide sequence ID" value="XM_024845820.1"/>
</dbReference>
<evidence type="ECO:0000259" key="2">
    <source>
        <dbReference type="PROSITE" id="PS51840"/>
    </source>
</evidence>
<feature type="region of interest" description="Disordered" evidence="1">
    <location>
        <begin position="234"/>
        <end position="287"/>
    </location>
</feature>
<dbReference type="PROSITE" id="PS51840">
    <property type="entry name" value="C2_NT"/>
    <property type="match status" value="1"/>
</dbReference>
<comment type="caution">
    <text evidence="3">The sequence shown here is derived from an EMBL/GenBank/DDBJ whole genome shotgun (WGS) entry which is preliminary data.</text>
</comment>
<evidence type="ECO:0000313" key="4">
    <source>
        <dbReference type="Proteomes" id="UP000234275"/>
    </source>
</evidence>
<protein>
    <submittedName>
        <fullName evidence="3">Respiratory complex assembly protein Rmp1</fullName>
    </submittedName>
</protein>
<dbReference type="InterPro" id="IPR048400">
    <property type="entry name" value="SLS1_N"/>
</dbReference>
<evidence type="ECO:0000256" key="1">
    <source>
        <dbReference type="SAM" id="MobiDB-lite"/>
    </source>
</evidence>
<dbReference type="Pfam" id="PF20777">
    <property type="entry name" value="KH_SLS1_2"/>
    <property type="match status" value="1"/>
</dbReference>
<dbReference type="Pfam" id="PF20776">
    <property type="entry name" value="SLS1_N"/>
    <property type="match status" value="1"/>
</dbReference>
<feature type="compositionally biased region" description="Polar residues" evidence="1">
    <location>
        <begin position="259"/>
        <end position="268"/>
    </location>
</feature>
<dbReference type="InterPro" id="IPR048748">
    <property type="entry name" value="SLS1_KH2"/>
</dbReference>
<dbReference type="InterPro" id="IPR048401">
    <property type="entry name" value="SLS1_C"/>
</dbReference>